<dbReference type="GO" id="GO:0046654">
    <property type="term" value="P:tetrahydrofolate biosynthetic process"/>
    <property type="evidence" value="ECO:0007669"/>
    <property type="project" value="UniProtKB-UniPathway"/>
</dbReference>
<dbReference type="PANTHER" id="PTHR43071">
    <property type="entry name" value="2-AMINO-4-HYDROXY-6-HYDROXYMETHYLDIHYDROPTERIDINE PYROPHOSPHOKINASE"/>
    <property type="match status" value="1"/>
</dbReference>
<keyword evidence="15" id="KW-1185">Reference proteome</keyword>
<dbReference type="RefSeq" id="WP_182043124.1">
    <property type="nucleotide sequence ID" value="NZ_JACDZE010000001.1"/>
</dbReference>
<dbReference type="InterPro" id="IPR035907">
    <property type="entry name" value="Hppk_sf"/>
</dbReference>
<evidence type="ECO:0000256" key="2">
    <source>
        <dbReference type="ARBA" id="ARBA00005810"/>
    </source>
</evidence>
<dbReference type="GO" id="GO:0003848">
    <property type="term" value="F:2-amino-4-hydroxy-6-hydroxymethyldihydropteridine diphosphokinase activity"/>
    <property type="evidence" value="ECO:0007669"/>
    <property type="project" value="UniProtKB-EC"/>
</dbReference>
<sequence>MSQNTIQLLLGSNLNDRESNLKTARLCIEKEIGTIEKCSKIIETAPEGFESKYDFLNQIIQLNTVLSPMSILKTIKSIEKKMGRTYEKTDQKYQDRIIDIDLLVFNQIVFESKNLMVPHHQLFSRNFVKKIRI</sequence>
<feature type="domain" description="7,8-dihydro-6-hydroxymethylpterin-pyrophosphokinase" evidence="13">
    <location>
        <begin position="8"/>
        <end position="129"/>
    </location>
</feature>
<dbReference type="GO" id="GO:0005524">
    <property type="term" value="F:ATP binding"/>
    <property type="evidence" value="ECO:0007669"/>
    <property type="project" value="UniProtKB-KW"/>
</dbReference>
<dbReference type="AlphaFoldDB" id="A0A838ZQN2"/>
<dbReference type="CDD" id="cd00483">
    <property type="entry name" value="HPPK"/>
    <property type="match status" value="1"/>
</dbReference>
<evidence type="ECO:0000256" key="7">
    <source>
        <dbReference type="ARBA" id="ARBA00022777"/>
    </source>
</evidence>
<evidence type="ECO:0000259" key="13">
    <source>
        <dbReference type="Pfam" id="PF01288"/>
    </source>
</evidence>
<evidence type="ECO:0000256" key="9">
    <source>
        <dbReference type="ARBA" id="ARBA00022909"/>
    </source>
</evidence>
<dbReference type="SUPFAM" id="SSF55083">
    <property type="entry name" value="6-hydroxymethyl-7,8-dihydropterin pyrophosphokinase, HPPK"/>
    <property type="match status" value="1"/>
</dbReference>
<comment type="pathway">
    <text evidence="1">Cofactor biosynthesis; tetrahydrofolate biosynthesis; 2-amino-4-hydroxy-6-hydroxymethyl-7,8-dihydropteridine diphosphate from 7,8-dihydroneopterin triphosphate: step 4/4.</text>
</comment>
<dbReference type="UniPathway" id="UPA00077">
    <property type="reaction ID" value="UER00155"/>
</dbReference>
<evidence type="ECO:0000256" key="1">
    <source>
        <dbReference type="ARBA" id="ARBA00005051"/>
    </source>
</evidence>
<dbReference type="Gene3D" id="3.30.70.560">
    <property type="entry name" value="7,8-Dihydro-6-hydroxymethylpterin-pyrophosphokinase HPPK"/>
    <property type="match status" value="1"/>
</dbReference>
<dbReference type="EC" id="2.7.6.3" evidence="3"/>
<evidence type="ECO:0000256" key="10">
    <source>
        <dbReference type="ARBA" id="ARBA00029409"/>
    </source>
</evidence>
<keyword evidence="6" id="KW-0547">Nucleotide-binding</keyword>
<comment type="caution">
    <text evidence="14">The sequence shown here is derived from an EMBL/GenBank/DDBJ whole genome shotgun (WGS) entry which is preliminary data.</text>
</comment>
<keyword evidence="5 14" id="KW-0808">Transferase</keyword>
<keyword evidence="8" id="KW-0067">ATP-binding</keyword>
<gene>
    <name evidence="14" type="primary">folK</name>
    <name evidence="14" type="ORF">HU137_07300</name>
</gene>
<evidence type="ECO:0000256" key="5">
    <source>
        <dbReference type="ARBA" id="ARBA00022679"/>
    </source>
</evidence>
<evidence type="ECO:0000313" key="15">
    <source>
        <dbReference type="Proteomes" id="UP000552241"/>
    </source>
</evidence>
<comment type="similarity">
    <text evidence="2">Belongs to the HPPK family.</text>
</comment>
<name>A0A838ZQN2_9FLAO</name>
<organism evidence="14 15">
    <name type="scientific">Moheibacter lacus</name>
    <dbReference type="NCBI Taxonomy" id="2745851"/>
    <lineage>
        <taxon>Bacteria</taxon>
        <taxon>Pseudomonadati</taxon>
        <taxon>Bacteroidota</taxon>
        <taxon>Flavobacteriia</taxon>
        <taxon>Flavobacteriales</taxon>
        <taxon>Weeksellaceae</taxon>
        <taxon>Moheibacter</taxon>
    </lineage>
</organism>
<evidence type="ECO:0000256" key="4">
    <source>
        <dbReference type="ARBA" id="ARBA00016218"/>
    </source>
</evidence>
<evidence type="ECO:0000313" key="14">
    <source>
        <dbReference type="EMBL" id="MBA5629575.1"/>
    </source>
</evidence>
<evidence type="ECO:0000256" key="8">
    <source>
        <dbReference type="ARBA" id="ARBA00022840"/>
    </source>
</evidence>
<comment type="function">
    <text evidence="10">Catalyzes the transfer of pyrophosphate from adenosine triphosphate (ATP) to 6-hydroxymethyl-7,8-dihydropterin, an enzymatic step in folate biosynthesis pathway.</text>
</comment>
<evidence type="ECO:0000256" key="6">
    <source>
        <dbReference type="ARBA" id="ARBA00022741"/>
    </source>
</evidence>
<dbReference type="Pfam" id="PF01288">
    <property type="entry name" value="HPPK"/>
    <property type="match status" value="1"/>
</dbReference>
<dbReference type="NCBIfam" id="TIGR01498">
    <property type="entry name" value="folK"/>
    <property type="match status" value="1"/>
</dbReference>
<dbReference type="PANTHER" id="PTHR43071:SF1">
    <property type="entry name" value="2-AMINO-4-HYDROXY-6-HYDROXYMETHYLDIHYDROPTERIDINE PYROPHOSPHOKINASE"/>
    <property type="match status" value="1"/>
</dbReference>
<evidence type="ECO:0000256" key="11">
    <source>
        <dbReference type="ARBA" id="ARBA00029766"/>
    </source>
</evidence>
<proteinExistence type="inferred from homology"/>
<keyword evidence="7 14" id="KW-0418">Kinase</keyword>
<dbReference type="GO" id="GO:0046656">
    <property type="term" value="P:folic acid biosynthetic process"/>
    <property type="evidence" value="ECO:0007669"/>
    <property type="project" value="UniProtKB-KW"/>
</dbReference>
<dbReference type="InterPro" id="IPR000550">
    <property type="entry name" value="Hppk"/>
</dbReference>
<dbReference type="Proteomes" id="UP000552241">
    <property type="component" value="Unassembled WGS sequence"/>
</dbReference>
<reference evidence="14 15" key="1">
    <citation type="submission" date="2020-07" db="EMBL/GenBank/DDBJ databases">
        <title>Moheibacter lacus sp. nov., a member of the family Flavobacteriaceae isolated from freshwater lake sediment.</title>
        <authorList>
            <person name="Liu Y."/>
        </authorList>
    </citation>
    <scope>NUCLEOTIDE SEQUENCE [LARGE SCALE GENOMIC DNA]</scope>
    <source>
        <strain evidence="14 15">BDHS18</strain>
    </source>
</reference>
<accession>A0A838ZQN2</accession>
<dbReference type="GO" id="GO:0016301">
    <property type="term" value="F:kinase activity"/>
    <property type="evidence" value="ECO:0007669"/>
    <property type="project" value="UniProtKB-KW"/>
</dbReference>
<dbReference type="EMBL" id="JACDZE010000001">
    <property type="protein sequence ID" value="MBA5629575.1"/>
    <property type="molecule type" value="Genomic_DNA"/>
</dbReference>
<protein>
    <recommendedName>
        <fullName evidence="4">2-amino-4-hydroxy-6-hydroxymethyldihydropteridine pyrophosphokinase</fullName>
        <ecNumber evidence="3">2.7.6.3</ecNumber>
    </recommendedName>
    <alternativeName>
        <fullName evidence="11">6-hydroxymethyl-7,8-dihydropterin pyrophosphokinase</fullName>
    </alternativeName>
    <alternativeName>
        <fullName evidence="12">7,8-dihydro-6-hydroxymethylpterin-pyrophosphokinase</fullName>
    </alternativeName>
</protein>
<evidence type="ECO:0000256" key="3">
    <source>
        <dbReference type="ARBA" id="ARBA00013253"/>
    </source>
</evidence>
<evidence type="ECO:0000256" key="12">
    <source>
        <dbReference type="ARBA" id="ARBA00033413"/>
    </source>
</evidence>
<keyword evidence="9" id="KW-0289">Folate biosynthesis</keyword>